<reference evidence="3" key="3">
    <citation type="submission" date="2025-09" db="UniProtKB">
        <authorList>
            <consortium name="Ensembl"/>
        </authorList>
    </citation>
    <scope>IDENTIFICATION</scope>
</reference>
<sequence>SGAKNWPQIVSSGKRTEEQHQFEHLKGHSKVQWREIRTRRGVQLHRRSAEHASIPPHSSLPLVSRVSPSLLLAARKDQSYILPVKAGESTAGYKVLMGGVPFRGGRPREIEAPTPMWEGRIEGGGRWHGGGCGGLTFLEKRGNKTEMV</sequence>
<dbReference type="PANTHER" id="PTHR31353">
    <property type="entry name" value="FAM98"/>
    <property type="match status" value="1"/>
</dbReference>
<protein>
    <submittedName>
        <fullName evidence="3">Uncharacterized protein</fullName>
    </submittedName>
</protein>
<evidence type="ECO:0000256" key="1">
    <source>
        <dbReference type="ARBA" id="ARBA00007218"/>
    </source>
</evidence>
<feature type="region of interest" description="Disordered" evidence="2">
    <location>
        <begin position="1"/>
        <end position="21"/>
    </location>
</feature>
<comment type="similarity">
    <text evidence="1">Belongs to the FAM98 family.</text>
</comment>
<name>A0A4W5QY49_9TELE</name>
<organism evidence="3 4">
    <name type="scientific">Hucho hucho</name>
    <name type="common">huchen</name>
    <dbReference type="NCBI Taxonomy" id="62062"/>
    <lineage>
        <taxon>Eukaryota</taxon>
        <taxon>Metazoa</taxon>
        <taxon>Chordata</taxon>
        <taxon>Craniata</taxon>
        <taxon>Vertebrata</taxon>
        <taxon>Euteleostomi</taxon>
        <taxon>Actinopterygii</taxon>
        <taxon>Neopterygii</taxon>
        <taxon>Teleostei</taxon>
        <taxon>Protacanthopterygii</taxon>
        <taxon>Salmoniformes</taxon>
        <taxon>Salmonidae</taxon>
        <taxon>Salmoninae</taxon>
        <taxon>Hucho</taxon>
    </lineage>
</organism>
<evidence type="ECO:0000313" key="4">
    <source>
        <dbReference type="Proteomes" id="UP000314982"/>
    </source>
</evidence>
<accession>A0A4W5QY49</accession>
<dbReference type="Ensembl" id="ENSHHUT00000085273.1">
    <property type="protein sequence ID" value="ENSHHUP00000082661.1"/>
    <property type="gene ID" value="ENSHHUG00000048013.1"/>
</dbReference>
<reference evidence="3" key="2">
    <citation type="submission" date="2025-08" db="UniProtKB">
        <authorList>
            <consortium name="Ensembl"/>
        </authorList>
    </citation>
    <scope>IDENTIFICATION</scope>
</reference>
<evidence type="ECO:0000313" key="3">
    <source>
        <dbReference type="Ensembl" id="ENSHHUP00000082661.1"/>
    </source>
</evidence>
<dbReference type="Proteomes" id="UP000314982">
    <property type="component" value="Unassembled WGS sequence"/>
</dbReference>
<dbReference type="AlphaFoldDB" id="A0A4W5QY49"/>
<dbReference type="GO" id="GO:0072669">
    <property type="term" value="C:tRNA-splicing ligase complex"/>
    <property type="evidence" value="ECO:0007669"/>
    <property type="project" value="TreeGrafter"/>
</dbReference>
<dbReference type="PANTHER" id="PTHR31353:SF5">
    <property type="entry name" value="IM:7138535"/>
    <property type="match status" value="1"/>
</dbReference>
<evidence type="ECO:0000256" key="2">
    <source>
        <dbReference type="SAM" id="MobiDB-lite"/>
    </source>
</evidence>
<keyword evidence="4" id="KW-1185">Reference proteome</keyword>
<dbReference type="InterPro" id="IPR018797">
    <property type="entry name" value="FAM98"/>
</dbReference>
<dbReference type="STRING" id="62062.ENSHHUP00000082661"/>
<dbReference type="Pfam" id="PF10239">
    <property type="entry name" value="DUF2465"/>
    <property type="match status" value="1"/>
</dbReference>
<proteinExistence type="inferred from homology"/>
<reference evidence="4" key="1">
    <citation type="submission" date="2018-06" db="EMBL/GenBank/DDBJ databases">
        <title>Genome assembly of Danube salmon.</title>
        <authorList>
            <person name="Macqueen D.J."/>
            <person name="Gundappa M.K."/>
        </authorList>
    </citation>
    <scope>NUCLEOTIDE SEQUENCE [LARGE SCALE GENOMIC DNA]</scope>
</reference>